<gene>
    <name evidence="3" type="ORF">N0F65_012239</name>
</gene>
<feature type="compositionally biased region" description="Basic residues" evidence="1">
    <location>
        <begin position="96"/>
        <end position="109"/>
    </location>
</feature>
<dbReference type="PANTHER" id="PTHR13138">
    <property type="entry name" value="PROTEIN LIN1"/>
    <property type="match status" value="1"/>
</dbReference>
<dbReference type="Gene3D" id="3.30.1490.40">
    <property type="match status" value="1"/>
</dbReference>
<evidence type="ECO:0000313" key="4">
    <source>
        <dbReference type="Proteomes" id="UP001146120"/>
    </source>
</evidence>
<accession>A0AAV2ZEL6</accession>
<keyword evidence="4" id="KW-1185">Reference proteome</keyword>
<organism evidence="3 4">
    <name type="scientific">Lagenidium giganteum</name>
    <dbReference type="NCBI Taxonomy" id="4803"/>
    <lineage>
        <taxon>Eukaryota</taxon>
        <taxon>Sar</taxon>
        <taxon>Stramenopiles</taxon>
        <taxon>Oomycota</taxon>
        <taxon>Peronosporomycetes</taxon>
        <taxon>Pythiales</taxon>
        <taxon>Pythiaceae</taxon>
    </lineage>
</organism>
<comment type="caution">
    <text evidence="3">The sequence shown here is derived from an EMBL/GenBank/DDBJ whole genome shotgun (WGS) entry which is preliminary data.</text>
</comment>
<dbReference type="SUPFAM" id="SSF55277">
    <property type="entry name" value="GYF domain"/>
    <property type="match status" value="1"/>
</dbReference>
<reference evidence="3" key="1">
    <citation type="submission" date="2022-11" db="EMBL/GenBank/DDBJ databases">
        <authorList>
            <person name="Morgan W.R."/>
            <person name="Tartar A."/>
        </authorList>
    </citation>
    <scope>NUCLEOTIDE SEQUENCE</scope>
    <source>
        <strain evidence="3">ARSEF 373</strain>
    </source>
</reference>
<feature type="region of interest" description="Disordered" evidence="1">
    <location>
        <begin position="96"/>
        <end position="130"/>
    </location>
</feature>
<evidence type="ECO:0000256" key="1">
    <source>
        <dbReference type="SAM" id="MobiDB-lite"/>
    </source>
</evidence>
<dbReference type="SMART" id="SM00444">
    <property type="entry name" value="GYF"/>
    <property type="match status" value="1"/>
</dbReference>
<evidence type="ECO:0000259" key="2">
    <source>
        <dbReference type="PROSITE" id="PS50829"/>
    </source>
</evidence>
<feature type="domain" description="GYF" evidence="2">
    <location>
        <begin position="205"/>
        <end position="265"/>
    </location>
</feature>
<dbReference type="PROSITE" id="PS50829">
    <property type="entry name" value="GYF"/>
    <property type="match status" value="1"/>
</dbReference>
<name>A0AAV2ZEL6_9STRA</name>
<dbReference type="AlphaFoldDB" id="A0AAV2ZEL6"/>
<feature type="compositionally biased region" description="Acidic residues" evidence="1">
    <location>
        <begin position="270"/>
        <end position="281"/>
    </location>
</feature>
<feature type="region of interest" description="Disordered" evidence="1">
    <location>
        <begin position="240"/>
        <end position="307"/>
    </location>
</feature>
<dbReference type="PANTHER" id="PTHR13138:SF3">
    <property type="entry name" value="CD2 ANTIGEN CYTOPLASMIC TAIL-BINDING PROTEIN 2"/>
    <property type="match status" value="1"/>
</dbReference>
<dbReference type="GO" id="GO:0005682">
    <property type="term" value="C:U5 snRNP"/>
    <property type="evidence" value="ECO:0007669"/>
    <property type="project" value="InterPro"/>
</dbReference>
<feature type="region of interest" description="Disordered" evidence="1">
    <location>
        <begin position="163"/>
        <end position="209"/>
    </location>
</feature>
<dbReference type="InterPro" id="IPR003169">
    <property type="entry name" value="GYF"/>
</dbReference>
<proteinExistence type="predicted"/>
<dbReference type="InterPro" id="IPR039905">
    <property type="entry name" value="CD2BP2/Lin1"/>
</dbReference>
<protein>
    <recommendedName>
        <fullName evidence="2">GYF domain-containing protein</fullName>
    </recommendedName>
</protein>
<sequence>MPYGITKFNMDDEKDDGHFDAEGNFVWNKEDLKVQEDTWLDDVSEDQINAARHAKSRKAFREELAEESMTEEQANRTLAAILRSRETVLQALQRLGSKKRKLRGKKQRHGKNDATSAAPAEQTEEEKEQFNRVTEAADFLMRMGEVDVYSQMKEEFVPEEELLAQRQQQRQHRDQEDGWASERRVHFEEGKSEENPPPQPAAKATTMWEYKGADGQVHGPFPTASIIAWRQAGYFTGDNAVDMRPVAPQTESKPAEEPEAKPAISAEQELLNDFEDSDSDEEQKKEEPEPQGPTWQRSDAIDFAAYA</sequence>
<dbReference type="EMBL" id="DAKRPA010000006">
    <property type="protein sequence ID" value="DBA04656.1"/>
    <property type="molecule type" value="Genomic_DNA"/>
</dbReference>
<evidence type="ECO:0000313" key="3">
    <source>
        <dbReference type="EMBL" id="DBA04656.1"/>
    </source>
</evidence>
<dbReference type="InterPro" id="IPR035445">
    <property type="entry name" value="GYF-like_dom_sf"/>
</dbReference>
<reference evidence="3" key="2">
    <citation type="journal article" date="2023" name="Microbiol Resour">
        <title>Decontamination and Annotation of the Draft Genome Sequence of the Oomycete Lagenidium giganteum ARSEF 373.</title>
        <authorList>
            <person name="Morgan W.R."/>
            <person name="Tartar A."/>
        </authorList>
    </citation>
    <scope>NUCLEOTIDE SEQUENCE</scope>
    <source>
        <strain evidence="3">ARSEF 373</strain>
    </source>
</reference>
<dbReference type="Proteomes" id="UP001146120">
    <property type="component" value="Unassembled WGS sequence"/>
</dbReference>
<dbReference type="Pfam" id="PF02213">
    <property type="entry name" value="GYF"/>
    <property type="match status" value="1"/>
</dbReference>
<feature type="compositionally biased region" description="Basic and acidic residues" evidence="1">
    <location>
        <begin position="171"/>
        <end position="194"/>
    </location>
</feature>